<accession>A0A813NB43</accession>
<dbReference type="Proteomes" id="UP000663879">
    <property type="component" value="Unassembled WGS sequence"/>
</dbReference>
<sequence>MESEMNELIQAWKTCMDGTIRDQNIRQNAFNYIENFKQKSSNILDIGFYLAYQKESFELSHFGLQLITHTIKFKWNDFNDQMKSEIKNRLMSIIINLDDNQNIKGPSYLKNSMCLVIIELIKREWPQNWPNLMNELFEISNKSIEHKKLIFIILKYISEEFIDADSTQTLSIPTQRRKDINQYLNQYMESIFYFYLDNLEYCFDVINKNDSPNLNDIFDLTNTCLDSLCNYITWININLILSRNYSIINITLSLLSNQKLCINSAKCLISLSSRKGTADERKPLLGMFSDAVLSQLMNCIKISIENSSYSELLKYLVQILVAMGTQLNFLWSSSDFEKPANLAVYLNAAYEFLINENKLYSSESIQLWNILLQNEFIQADKDVQRYVILISQALTNTYILFKFSYSTMFESFDTEDEFNKFLQKYRTELSRLIRNAANLNLETYFMNSYEWTVKVISQTSSLNPSDESGFDPNSLLYMCWDALIFLWTSLNHSISKKYKQTDFSSIQPKQIELLQMALQFKSLNPNYMSFDYSFISSILNITCENSDLQTKELIVKTVFEKLYNDIILFKLETVKYLSNSAKTKSYLNLRRQLTAILLTVCKKYSKILFNSFEFIYKSLLEIINSTDTTQMEKGILVQALVHLSNESESNQLQLSLVNHFLIPIKDYFLSRKLELTNIDAFIQFLGLNDTNSQTGLENRKLIFYFVNCLYGFLKCIEFKKMQNNSDITSIFINIFESLIYLLKSFNQLHSIQSINKEYLDMTESCKNLILGMHQEKHGKNHISFSPTTDSTIDQSDKILMFMYNTYDTLNQLIGMYMTKFKQELLLVNLNNNQVYVDFMYKFGDALFTSFNQLPNFRIRYLIRYVLKSCLTSIHFDKDLIASNRNSFILKLNELLMEYFLPAILSKINEANKLFGNNKNQENFENLNKQLQDQIIEENQFTLMCRDLIDLIRCFFSFSQSVETKTEETLDEEQNEMLMENALAKEGPSQINELAIYLLQTNKIIYQSVILCLFDGLNWPDSYCCARLLRLAQTLIDKYPIVDQPSEQFVLYLNDQISERIFTYCLTGLQLHGEHQEIASLLITLVYSIYEKSPSSYRQMYNKVLNQIPNLNTKVFSEFLSKFDKVTSNTGEKVKKDLFKKIIQPVIGKNIGQLHKYDIQIRVLEPLNLNSKKFLTTDGTNGGETNICSLFDPNN</sequence>
<evidence type="ECO:0000313" key="4">
    <source>
        <dbReference type="Proteomes" id="UP000663879"/>
    </source>
</evidence>
<keyword evidence="4" id="KW-1185">Reference proteome</keyword>
<dbReference type="GO" id="GO:0006611">
    <property type="term" value="P:protein export from nucleus"/>
    <property type="evidence" value="ECO:0007669"/>
    <property type="project" value="InterPro"/>
</dbReference>
<protein>
    <recommendedName>
        <fullName evidence="5">Exportin-5</fullName>
    </recommendedName>
</protein>
<dbReference type="InterPro" id="IPR045478">
    <property type="entry name" value="Exportin-5_C"/>
</dbReference>
<feature type="domain" description="Exportin-1/Importin-beta-like" evidence="1">
    <location>
        <begin position="106"/>
        <end position="268"/>
    </location>
</feature>
<dbReference type="OrthoDB" id="2215036at2759"/>
<reference evidence="3" key="1">
    <citation type="submission" date="2021-02" db="EMBL/GenBank/DDBJ databases">
        <authorList>
            <person name="Nowell W R."/>
        </authorList>
    </citation>
    <scope>NUCLEOTIDE SEQUENCE</scope>
    <source>
        <strain evidence="3">Ploen Becks lab</strain>
    </source>
</reference>
<evidence type="ECO:0000259" key="2">
    <source>
        <dbReference type="Pfam" id="PF19273"/>
    </source>
</evidence>
<evidence type="ECO:0000313" key="3">
    <source>
        <dbReference type="EMBL" id="CAF0737343.1"/>
    </source>
</evidence>
<dbReference type="InterPro" id="IPR016024">
    <property type="entry name" value="ARM-type_fold"/>
</dbReference>
<dbReference type="AlphaFoldDB" id="A0A813NB43"/>
<name>A0A813NB43_9BILA</name>
<dbReference type="PANTHER" id="PTHR11223">
    <property type="entry name" value="EXPORTIN 1/5"/>
    <property type="match status" value="1"/>
</dbReference>
<dbReference type="GO" id="GO:0005049">
    <property type="term" value="F:nuclear export signal receptor activity"/>
    <property type="evidence" value="ECO:0007669"/>
    <property type="project" value="InterPro"/>
</dbReference>
<dbReference type="GO" id="GO:0042565">
    <property type="term" value="C:RNA nuclear export complex"/>
    <property type="evidence" value="ECO:0007669"/>
    <property type="project" value="TreeGrafter"/>
</dbReference>
<dbReference type="SUPFAM" id="SSF48371">
    <property type="entry name" value="ARM repeat"/>
    <property type="match status" value="1"/>
</dbReference>
<organism evidence="3 4">
    <name type="scientific">Brachionus calyciflorus</name>
    <dbReference type="NCBI Taxonomy" id="104777"/>
    <lineage>
        <taxon>Eukaryota</taxon>
        <taxon>Metazoa</taxon>
        <taxon>Spiralia</taxon>
        <taxon>Gnathifera</taxon>
        <taxon>Rotifera</taxon>
        <taxon>Eurotatoria</taxon>
        <taxon>Monogononta</taxon>
        <taxon>Pseudotrocha</taxon>
        <taxon>Ploima</taxon>
        <taxon>Brachionidae</taxon>
        <taxon>Brachionus</taxon>
    </lineage>
</organism>
<evidence type="ECO:0000259" key="1">
    <source>
        <dbReference type="Pfam" id="PF08389"/>
    </source>
</evidence>
<dbReference type="Pfam" id="PF19273">
    <property type="entry name" value="Exportin-5"/>
    <property type="match status" value="1"/>
</dbReference>
<dbReference type="Pfam" id="PF08389">
    <property type="entry name" value="Xpo1"/>
    <property type="match status" value="1"/>
</dbReference>
<dbReference type="PANTHER" id="PTHR11223:SF3">
    <property type="entry name" value="EXPORTIN-5"/>
    <property type="match status" value="1"/>
</dbReference>
<comment type="caution">
    <text evidence="3">The sequence shown here is derived from an EMBL/GenBank/DDBJ whole genome shotgun (WGS) entry which is preliminary data.</text>
</comment>
<dbReference type="Gene3D" id="1.25.10.10">
    <property type="entry name" value="Leucine-rich Repeat Variant"/>
    <property type="match status" value="1"/>
</dbReference>
<dbReference type="GO" id="GO:0006405">
    <property type="term" value="P:RNA export from nucleus"/>
    <property type="evidence" value="ECO:0007669"/>
    <property type="project" value="TreeGrafter"/>
</dbReference>
<dbReference type="EMBL" id="CAJNOC010000275">
    <property type="protein sequence ID" value="CAF0737343.1"/>
    <property type="molecule type" value="Genomic_DNA"/>
</dbReference>
<dbReference type="InterPro" id="IPR013598">
    <property type="entry name" value="Exportin-1/Importin-b-like"/>
</dbReference>
<evidence type="ECO:0008006" key="5">
    <source>
        <dbReference type="Google" id="ProtNLM"/>
    </source>
</evidence>
<dbReference type="InterPro" id="IPR045065">
    <property type="entry name" value="XPO1/5"/>
</dbReference>
<dbReference type="GO" id="GO:0003723">
    <property type="term" value="F:RNA binding"/>
    <property type="evidence" value="ECO:0007669"/>
    <property type="project" value="TreeGrafter"/>
</dbReference>
<gene>
    <name evidence="3" type="ORF">OXX778_LOCUS3200</name>
</gene>
<proteinExistence type="predicted"/>
<feature type="domain" description="Exportin-5 C-terminal" evidence="2">
    <location>
        <begin position="311"/>
        <end position="1154"/>
    </location>
</feature>
<dbReference type="GO" id="GO:0005634">
    <property type="term" value="C:nucleus"/>
    <property type="evidence" value="ECO:0007669"/>
    <property type="project" value="TreeGrafter"/>
</dbReference>
<dbReference type="GO" id="GO:0005737">
    <property type="term" value="C:cytoplasm"/>
    <property type="evidence" value="ECO:0007669"/>
    <property type="project" value="TreeGrafter"/>
</dbReference>
<dbReference type="InterPro" id="IPR011989">
    <property type="entry name" value="ARM-like"/>
</dbReference>